<keyword evidence="4" id="KW-0472">Membrane</keyword>
<evidence type="ECO:0008006" key="7">
    <source>
        <dbReference type="Google" id="ProtNLM"/>
    </source>
</evidence>
<keyword evidence="4" id="KW-1133">Transmembrane helix</keyword>
<keyword evidence="4" id="KW-0812">Transmembrane</keyword>
<evidence type="ECO:0000313" key="6">
    <source>
        <dbReference type="Proteomes" id="UP001392437"/>
    </source>
</evidence>
<dbReference type="Pfam" id="PF11807">
    <property type="entry name" value="UstYa"/>
    <property type="match status" value="1"/>
</dbReference>
<dbReference type="EMBL" id="JAQQWP010000008">
    <property type="protein sequence ID" value="KAK8105264.1"/>
    <property type="molecule type" value="Genomic_DNA"/>
</dbReference>
<evidence type="ECO:0000256" key="4">
    <source>
        <dbReference type="SAM" id="Phobius"/>
    </source>
</evidence>
<comment type="similarity">
    <text evidence="3">Belongs to the ustYa family.</text>
</comment>
<keyword evidence="2" id="KW-0560">Oxidoreductase</keyword>
<name>A0AAW0QIF7_9PEZI</name>
<sequence length="231" mass="25965">MVFEIHDEGEQGEYLLTKEEPSLKTSDSQKEFVIWKWLAVGFSCVVSLVIGYLLGQVVAAHEQSNKAPYGLPLPPGSILTTWEHNLTFTQRPSRESEAAWASIIPVGRGFVHHPEVAPFVSNIAVFHQIHCLHAMLVAYYEALESAPVMHLDDVPDFENTTATRIAPFHIRHCYDYIRQALLCAADTNLEVLDHETHLTNGWGQPKTCRDYTQIFAWAELYANSSDTGIVT</sequence>
<dbReference type="AlphaFoldDB" id="A0AAW0QIF7"/>
<protein>
    <recommendedName>
        <fullName evidence="7">Oxidase ustYa</fullName>
    </recommendedName>
</protein>
<organism evidence="5 6">
    <name type="scientific">Apiospora kogelbergensis</name>
    <dbReference type="NCBI Taxonomy" id="1337665"/>
    <lineage>
        <taxon>Eukaryota</taxon>
        <taxon>Fungi</taxon>
        <taxon>Dikarya</taxon>
        <taxon>Ascomycota</taxon>
        <taxon>Pezizomycotina</taxon>
        <taxon>Sordariomycetes</taxon>
        <taxon>Xylariomycetidae</taxon>
        <taxon>Amphisphaeriales</taxon>
        <taxon>Apiosporaceae</taxon>
        <taxon>Apiospora</taxon>
    </lineage>
</organism>
<reference evidence="5 6" key="1">
    <citation type="submission" date="2023-01" db="EMBL/GenBank/DDBJ databases">
        <title>Analysis of 21 Apiospora genomes using comparative genomics revels a genus with tremendous synthesis potential of carbohydrate active enzymes and secondary metabolites.</title>
        <authorList>
            <person name="Sorensen T."/>
        </authorList>
    </citation>
    <scope>NUCLEOTIDE SEQUENCE [LARGE SCALE GENOMIC DNA]</scope>
    <source>
        <strain evidence="5 6">CBS 117206</strain>
    </source>
</reference>
<dbReference type="InterPro" id="IPR021765">
    <property type="entry name" value="UstYa-like"/>
</dbReference>
<feature type="transmembrane region" description="Helical" evidence="4">
    <location>
        <begin position="34"/>
        <end position="54"/>
    </location>
</feature>
<proteinExistence type="inferred from homology"/>
<evidence type="ECO:0000256" key="3">
    <source>
        <dbReference type="ARBA" id="ARBA00035112"/>
    </source>
</evidence>
<comment type="caution">
    <text evidence="5">The sequence shown here is derived from an EMBL/GenBank/DDBJ whole genome shotgun (WGS) entry which is preliminary data.</text>
</comment>
<dbReference type="PANTHER" id="PTHR33365:SF11">
    <property type="entry name" value="TAT PATHWAY SIGNAL SEQUENCE"/>
    <property type="match status" value="1"/>
</dbReference>
<evidence type="ECO:0000256" key="1">
    <source>
        <dbReference type="ARBA" id="ARBA00004685"/>
    </source>
</evidence>
<dbReference type="Proteomes" id="UP001392437">
    <property type="component" value="Unassembled WGS sequence"/>
</dbReference>
<evidence type="ECO:0000313" key="5">
    <source>
        <dbReference type="EMBL" id="KAK8105264.1"/>
    </source>
</evidence>
<dbReference type="PANTHER" id="PTHR33365">
    <property type="entry name" value="YALI0B05434P"/>
    <property type="match status" value="1"/>
</dbReference>
<comment type="pathway">
    <text evidence="1">Mycotoxin biosynthesis.</text>
</comment>
<keyword evidence="6" id="KW-1185">Reference proteome</keyword>
<evidence type="ECO:0000256" key="2">
    <source>
        <dbReference type="ARBA" id="ARBA00023002"/>
    </source>
</evidence>
<dbReference type="GO" id="GO:0016491">
    <property type="term" value="F:oxidoreductase activity"/>
    <property type="evidence" value="ECO:0007669"/>
    <property type="project" value="UniProtKB-KW"/>
</dbReference>
<accession>A0AAW0QIF7</accession>
<gene>
    <name evidence="5" type="ORF">PG999_008623</name>
</gene>
<dbReference type="GO" id="GO:0043386">
    <property type="term" value="P:mycotoxin biosynthetic process"/>
    <property type="evidence" value="ECO:0007669"/>
    <property type="project" value="InterPro"/>
</dbReference>